<dbReference type="EMBL" id="LIHL02000005">
    <property type="protein sequence ID" value="KAF5470960.1"/>
    <property type="molecule type" value="Genomic_DNA"/>
</dbReference>
<name>A0A834CZN0_JUGRE</name>
<feature type="transmembrane region" description="Helical" evidence="10">
    <location>
        <begin position="506"/>
        <end position="528"/>
    </location>
</feature>
<sequence>MRMIMSFHSKAISLSSISMSKLSQIKLLVILFAALSFTDRSATASPNHHQYNIGDLVPLYVNKVGPLNNPSETYYYYDLPFCRPDPVIQKKESFGEVLNGDRLTNALYELKFRENITGKTLCQKRLRVPEVAKFRDVVSEDFYFQMYFDDLPLWGFIGKVEEESEILGEEGPKYYLFKHVQFNALYNGDRVVEIRAFSDPNHVVEIKEDAEIDVTFTYSVIWNESAAKFENRMDKYTRTSSVPIIRQIHWLSFINSIVIIVLLMGLLALLLMRRLKNDMRKCADGDEEEEDKEVGWKYVHGDVFRRPPNLSLFCAVLGVGTQLLTLVFVLFLLAFLGVLYPYNRGALFTSLVLIYSLSSVVGGYVAASFHNQFAEAGWERSVRLVGILYLGPFVVTASILNTVAISYGATAALPFGTIILILLMCTCVAIPLLAFGGVIGYRFRSEFQAPCATKRFPREIPPLAWYRKTSCQMFIAGLLSLSAIVLELHHLYASMWGYKICTLTSILFITFILVILLTSMLSVGLTYIQLSVEDHEWWWSRTSFYLHCNKNVNTVHNFKKMYNWSFGIA</sequence>
<keyword evidence="5 11" id="KW-0732">Signal</keyword>
<feature type="transmembrane region" description="Helical" evidence="10">
    <location>
        <begin position="312"/>
        <end position="340"/>
    </location>
</feature>
<evidence type="ECO:0000256" key="4">
    <source>
        <dbReference type="ARBA" id="ARBA00022692"/>
    </source>
</evidence>
<evidence type="ECO:0000256" key="1">
    <source>
        <dbReference type="ARBA" id="ARBA00004337"/>
    </source>
</evidence>
<evidence type="ECO:0000256" key="2">
    <source>
        <dbReference type="ARBA" id="ARBA00004653"/>
    </source>
</evidence>
<evidence type="ECO:0000313" key="13">
    <source>
        <dbReference type="Proteomes" id="UP000619265"/>
    </source>
</evidence>
<dbReference type="PANTHER" id="PTHR10766:SF119">
    <property type="entry name" value="TRANSMEMBRANE 9 SUPERFAMILY MEMBER 5"/>
    <property type="match status" value="1"/>
</dbReference>
<evidence type="ECO:0000256" key="11">
    <source>
        <dbReference type="SAM" id="SignalP"/>
    </source>
</evidence>
<comment type="subcellular location">
    <subcellularLocation>
        <location evidence="1">Endosome membrane</location>
        <topology evidence="1">Multi-pass membrane protein</topology>
    </subcellularLocation>
    <subcellularLocation>
        <location evidence="2">Golgi apparatus membrane</location>
        <topology evidence="2">Multi-pass membrane protein</topology>
    </subcellularLocation>
</comment>
<dbReference type="Gramene" id="Jr05_12480_p1">
    <property type="protein sequence ID" value="cds.Jr05_12480_p1"/>
    <property type="gene ID" value="Jr05_12480"/>
</dbReference>
<dbReference type="InterPro" id="IPR004240">
    <property type="entry name" value="EMP70"/>
</dbReference>
<proteinExistence type="inferred from homology"/>
<evidence type="ECO:0000256" key="7">
    <source>
        <dbReference type="ARBA" id="ARBA00022989"/>
    </source>
</evidence>
<gene>
    <name evidence="12" type="ORF">F2P56_011443</name>
</gene>
<evidence type="ECO:0000256" key="3">
    <source>
        <dbReference type="ARBA" id="ARBA00005227"/>
    </source>
</evidence>
<protein>
    <recommendedName>
        <fullName evidence="10">Transmembrane 9 superfamily member</fullName>
    </recommendedName>
</protein>
<feature type="transmembrane region" description="Helical" evidence="10">
    <location>
        <begin position="346"/>
        <end position="367"/>
    </location>
</feature>
<feature type="signal peptide" evidence="11">
    <location>
        <begin position="1"/>
        <end position="44"/>
    </location>
</feature>
<keyword evidence="4 10" id="KW-0812">Transmembrane</keyword>
<reference evidence="12" key="1">
    <citation type="submission" date="2015-10" db="EMBL/GenBank/DDBJ databases">
        <authorList>
            <person name="Martinez-Garcia P.J."/>
            <person name="Crepeau M.W."/>
            <person name="Puiu D."/>
            <person name="Gonzalez-Ibeas D."/>
            <person name="Whalen J."/>
            <person name="Stevens K."/>
            <person name="Paul R."/>
            <person name="Butterfield T."/>
            <person name="Britton M."/>
            <person name="Reagan R."/>
            <person name="Chakraborty S."/>
            <person name="Walawage S.L."/>
            <person name="Vasquez-Gross H.A."/>
            <person name="Cardeno C."/>
            <person name="Famula R."/>
            <person name="Pratt K."/>
            <person name="Kuruganti S."/>
            <person name="Aradhya M.K."/>
            <person name="Leslie C.A."/>
            <person name="Dandekar A.M."/>
            <person name="Salzberg S.L."/>
            <person name="Wegrzyn J.L."/>
            <person name="Langley C.H."/>
            <person name="Neale D.B."/>
        </authorList>
    </citation>
    <scope>NUCLEOTIDE SEQUENCE</scope>
    <source>
        <tissue evidence="12">Leaves</tissue>
    </source>
</reference>
<reference evidence="12" key="2">
    <citation type="submission" date="2020-03" db="EMBL/GenBank/DDBJ databases">
        <title>Walnut 2.0.</title>
        <authorList>
            <person name="Marrano A."/>
            <person name="Britton M."/>
            <person name="Zimin A.V."/>
            <person name="Zaini P.A."/>
            <person name="Workman R."/>
            <person name="Puiu D."/>
            <person name="Bianco L."/>
            <person name="Allen B.J."/>
            <person name="Troggio M."/>
            <person name="Leslie C.A."/>
            <person name="Timp W."/>
            <person name="Dendekar A."/>
            <person name="Salzberg S.L."/>
            <person name="Neale D.B."/>
        </authorList>
    </citation>
    <scope>NUCLEOTIDE SEQUENCE</scope>
    <source>
        <tissue evidence="12">Leaves</tissue>
    </source>
</reference>
<evidence type="ECO:0000256" key="8">
    <source>
        <dbReference type="ARBA" id="ARBA00023034"/>
    </source>
</evidence>
<dbReference type="AlphaFoldDB" id="A0A834CZN0"/>
<feature type="transmembrane region" description="Helical" evidence="10">
    <location>
        <begin position="464"/>
        <end position="486"/>
    </location>
</feature>
<evidence type="ECO:0000256" key="5">
    <source>
        <dbReference type="ARBA" id="ARBA00022729"/>
    </source>
</evidence>
<dbReference type="PANTHER" id="PTHR10766">
    <property type="entry name" value="TRANSMEMBRANE 9 SUPERFAMILY PROTEIN"/>
    <property type="match status" value="1"/>
</dbReference>
<dbReference type="Proteomes" id="UP000619265">
    <property type="component" value="Unassembled WGS sequence"/>
</dbReference>
<keyword evidence="8" id="KW-0333">Golgi apparatus</keyword>
<comment type="similarity">
    <text evidence="3 10">Belongs to the nonaspanin (TM9SF) (TC 9.A.2) family.</text>
</comment>
<keyword evidence="7 10" id="KW-1133">Transmembrane helix</keyword>
<feature type="transmembrane region" description="Helical" evidence="10">
    <location>
        <begin position="387"/>
        <end position="409"/>
    </location>
</feature>
<evidence type="ECO:0000313" key="12">
    <source>
        <dbReference type="EMBL" id="KAF5470960.1"/>
    </source>
</evidence>
<evidence type="ECO:0000256" key="10">
    <source>
        <dbReference type="RuleBase" id="RU363079"/>
    </source>
</evidence>
<comment type="caution">
    <text evidence="10">Lacks conserved residue(s) required for the propagation of feature annotation.</text>
</comment>
<feature type="chain" id="PRO_5032966579" description="Transmembrane 9 superfamily member" evidence="11">
    <location>
        <begin position="45"/>
        <end position="569"/>
    </location>
</feature>
<keyword evidence="9 10" id="KW-0472">Membrane</keyword>
<accession>A0A834CZN0</accession>
<dbReference type="GO" id="GO:0000139">
    <property type="term" value="C:Golgi membrane"/>
    <property type="evidence" value="ECO:0007669"/>
    <property type="project" value="UniProtKB-SubCell"/>
</dbReference>
<evidence type="ECO:0000256" key="9">
    <source>
        <dbReference type="ARBA" id="ARBA00023136"/>
    </source>
</evidence>
<evidence type="ECO:0000256" key="6">
    <source>
        <dbReference type="ARBA" id="ARBA00022753"/>
    </source>
</evidence>
<organism evidence="12 13">
    <name type="scientific">Juglans regia</name>
    <name type="common">English walnut</name>
    <dbReference type="NCBI Taxonomy" id="51240"/>
    <lineage>
        <taxon>Eukaryota</taxon>
        <taxon>Viridiplantae</taxon>
        <taxon>Streptophyta</taxon>
        <taxon>Embryophyta</taxon>
        <taxon>Tracheophyta</taxon>
        <taxon>Spermatophyta</taxon>
        <taxon>Magnoliopsida</taxon>
        <taxon>eudicotyledons</taxon>
        <taxon>Gunneridae</taxon>
        <taxon>Pentapetalae</taxon>
        <taxon>rosids</taxon>
        <taxon>fabids</taxon>
        <taxon>Fagales</taxon>
        <taxon>Juglandaceae</taxon>
        <taxon>Juglans</taxon>
    </lineage>
</organism>
<keyword evidence="6" id="KW-0967">Endosome</keyword>
<feature type="transmembrane region" description="Helical" evidence="10">
    <location>
        <begin position="248"/>
        <end position="271"/>
    </location>
</feature>
<dbReference type="GO" id="GO:0010008">
    <property type="term" value="C:endosome membrane"/>
    <property type="evidence" value="ECO:0007669"/>
    <property type="project" value="UniProtKB-SubCell"/>
</dbReference>
<feature type="transmembrane region" description="Helical" evidence="10">
    <location>
        <begin position="415"/>
        <end position="443"/>
    </location>
</feature>
<dbReference type="Pfam" id="PF02990">
    <property type="entry name" value="EMP70"/>
    <property type="match status" value="1"/>
</dbReference>
<comment type="caution">
    <text evidence="12">The sequence shown here is derived from an EMBL/GenBank/DDBJ whole genome shotgun (WGS) entry which is preliminary data.</text>
</comment>